<feature type="region of interest" description="Disordered" evidence="1">
    <location>
        <begin position="272"/>
        <end position="311"/>
    </location>
</feature>
<gene>
    <name evidence="4" type="ORF">GCM10022402_44510</name>
</gene>
<evidence type="ECO:0000256" key="1">
    <source>
        <dbReference type="SAM" id="MobiDB-lite"/>
    </source>
</evidence>
<dbReference type="InterPro" id="IPR006827">
    <property type="entry name" value="Lant_deHydtase_N"/>
</dbReference>
<protein>
    <submittedName>
        <fullName evidence="4">Lantibiotic dehydratase</fullName>
    </submittedName>
</protein>
<sequence>MYRCVDAAIVRASAHSPDLWGVEGPDLEQAGVEERRQWLGRVWSQADFAAAVEHTSPVLGRQVGKVVRGERQEPRRVRRVTLSVLRYLLRATARPTPVGLFAGVAPAHLGTEVPPRWEGDHRVLARAETSEVDDVIARLEDEPRLRSHLMVVTNNTAVVRDERIVLPLQRPLRRSAGEAPQEVTVRYTHAVATALRTAATPVTFGHVTATVAAEFPAVSETVITGMLTDLVERGLLLTNVRPPMTVTNPLAHVAGEAANVGAAALPEVSPLLSELGRRHRPSRSDDPPVRFRERKPAPGPQSRTTLPPATSPVDLALNCTVDVPRAVVTEIEHAATTLARLTPQPHGAPTWRDYHRRFLERYGLGAVVDLRELTNPDTGLGYPAGYLGSCLPEPPAPPRSAREEHLLRLAQEATADRCTEIVVDDDRLSQMAATQPDISFPPQLELTFRLHASTYGQLTRGDFTLAITGVSPTAGTMTGRFLDLLPSRDRARMAAAYRSMPTVTHGALPVQVSAAPLYPRAENVARSPQVLPRVVSVAEHRTAGSDVVGPDDLAVTATRDRLVLLSRAWDRVVEPITFNAVEPTRTTHPLVRFLTELPTGGSATCPPFSWGVADELVHLPRLRYRRTVLAPARWRLSSTDLPPPEIANDAWEAALESWRSRWDVPSTVHLGAGDRRLRLNLDTPAHRHLLRTELDRNGQATLREAPTRQDLGWFGGRPHEIVVPLATTRAPRPEPPAHTITRAKTATRHVAHLPGGGDWLYAKLYMTEERQDQILPRHLPRLLAQWPHNPQWWYVRYRDPSPHLRVRVALSNSADFGALARDIAAWFDGLRRRGLVQDLQFATYHPEHGRFGNGAAMAAAERVFAEDSAAALAQLATTGPVERHALTAASMIDIARQATGDTETALQWLIDHPVHTPPAPPDRELRERALRLADPHTGWHEVGALDNGAAVQRAWHRRSQALADYAITIPDLTELLPDLLHLHHVRMAGVDPAAERASTHLARAVALGWTSRLQGAS</sequence>
<evidence type="ECO:0000313" key="4">
    <source>
        <dbReference type="EMBL" id="GAA3762003.1"/>
    </source>
</evidence>
<dbReference type="Proteomes" id="UP001500908">
    <property type="component" value="Unassembled WGS sequence"/>
</dbReference>
<proteinExistence type="predicted"/>
<comment type="caution">
    <text evidence="4">The sequence shown here is derived from an EMBL/GenBank/DDBJ whole genome shotgun (WGS) entry which is preliminary data.</text>
</comment>
<organism evidence="4 5">
    <name type="scientific">Salinactinospora qingdaonensis</name>
    <dbReference type="NCBI Taxonomy" id="702744"/>
    <lineage>
        <taxon>Bacteria</taxon>
        <taxon>Bacillati</taxon>
        <taxon>Actinomycetota</taxon>
        <taxon>Actinomycetes</taxon>
        <taxon>Streptosporangiales</taxon>
        <taxon>Nocardiopsidaceae</taxon>
        <taxon>Salinactinospora</taxon>
    </lineage>
</organism>
<feature type="domain" description="Lantibiotic dehydratase N-terminal" evidence="2">
    <location>
        <begin position="46"/>
        <end position="690"/>
    </location>
</feature>
<name>A0ABP7GFT6_9ACTN</name>
<evidence type="ECO:0000259" key="2">
    <source>
        <dbReference type="Pfam" id="PF04738"/>
    </source>
</evidence>
<reference evidence="5" key="1">
    <citation type="journal article" date="2019" name="Int. J. Syst. Evol. Microbiol.">
        <title>The Global Catalogue of Microorganisms (GCM) 10K type strain sequencing project: providing services to taxonomists for standard genome sequencing and annotation.</title>
        <authorList>
            <consortium name="The Broad Institute Genomics Platform"/>
            <consortium name="The Broad Institute Genome Sequencing Center for Infectious Disease"/>
            <person name="Wu L."/>
            <person name="Ma J."/>
        </authorList>
    </citation>
    <scope>NUCLEOTIDE SEQUENCE [LARGE SCALE GENOMIC DNA]</scope>
    <source>
        <strain evidence="5">JCM 17137</strain>
    </source>
</reference>
<keyword evidence="5" id="KW-1185">Reference proteome</keyword>
<dbReference type="Pfam" id="PF14028">
    <property type="entry name" value="Lant_dehydr_C"/>
    <property type="match status" value="1"/>
</dbReference>
<dbReference type="InterPro" id="IPR023809">
    <property type="entry name" value="Thiopep_bacteriocin_synth_dom"/>
</dbReference>
<evidence type="ECO:0000313" key="5">
    <source>
        <dbReference type="Proteomes" id="UP001500908"/>
    </source>
</evidence>
<accession>A0ABP7GFT6</accession>
<dbReference type="NCBIfam" id="TIGR03891">
    <property type="entry name" value="thiopep_ocin"/>
    <property type="match status" value="1"/>
</dbReference>
<feature type="domain" description="Thiopeptide-type bacteriocin biosynthesis" evidence="3">
    <location>
        <begin position="759"/>
        <end position="1004"/>
    </location>
</feature>
<feature type="compositionally biased region" description="Basic and acidic residues" evidence="1">
    <location>
        <begin position="282"/>
        <end position="296"/>
    </location>
</feature>
<dbReference type="Pfam" id="PF04738">
    <property type="entry name" value="Lant_dehydr_N"/>
    <property type="match status" value="1"/>
</dbReference>
<evidence type="ECO:0000259" key="3">
    <source>
        <dbReference type="Pfam" id="PF14028"/>
    </source>
</evidence>
<dbReference type="EMBL" id="BAABDD010000034">
    <property type="protein sequence ID" value="GAA3762003.1"/>
    <property type="molecule type" value="Genomic_DNA"/>
</dbReference>
<dbReference type="RefSeq" id="WP_344975966.1">
    <property type="nucleotide sequence ID" value="NZ_BAABDD010000034.1"/>
</dbReference>